<organism evidence="2 3">
    <name type="scientific">Candidatus Woesebacteria bacterium GW2011_GWB1_39_12</name>
    <dbReference type="NCBI Taxonomy" id="1618574"/>
    <lineage>
        <taxon>Bacteria</taxon>
        <taxon>Candidatus Woeseibacteriota</taxon>
    </lineage>
</organism>
<reference evidence="2 3" key="1">
    <citation type="journal article" date="2015" name="Nature">
        <title>rRNA introns, odd ribosomes, and small enigmatic genomes across a large radiation of phyla.</title>
        <authorList>
            <person name="Brown C.T."/>
            <person name="Hug L.A."/>
            <person name="Thomas B.C."/>
            <person name="Sharon I."/>
            <person name="Castelle C.J."/>
            <person name="Singh A."/>
            <person name="Wilkins M.J."/>
            <person name="Williams K.H."/>
            <person name="Banfield J.F."/>
        </authorList>
    </citation>
    <scope>NUCLEOTIDE SEQUENCE [LARGE SCALE GENOMIC DNA]</scope>
</reference>
<protein>
    <submittedName>
        <fullName evidence="2">Uncharacterized protein</fullName>
    </submittedName>
</protein>
<name>A0A0G0MAQ6_9BACT</name>
<dbReference type="AlphaFoldDB" id="A0A0G0MAQ6"/>
<evidence type="ECO:0000313" key="2">
    <source>
        <dbReference type="EMBL" id="KKR00283.1"/>
    </source>
</evidence>
<dbReference type="Proteomes" id="UP000033881">
    <property type="component" value="Unassembled WGS sequence"/>
</dbReference>
<comment type="caution">
    <text evidence="2">The sequence shown here is derived from an EMBL/GenBank/DDBJ whole genome shotgun (WGS) entry which is preliminary data.</text>
</comment>
<gene>
    <name evidence="2" type="ORF">UT24_C0014G0023</name>
</gene>
<accession>A0A0G0MAQ6</accession>
<dbReference type="STRING" id="1618574.UT24_C0014G0023"/>
<proteinExistence type="predicted"/>
<evidence type="ECO:0000313" key="3">
    <source>
        <dbReference type="Proteomes" id="UP000033881"/>
    </source>
</evidence>
<dbReference type="EMBL" id="LBWB01000014">
    <property type="protein sequence ID" value="KKR00283.1"/>
    <property type="molecule type" value="Genomic_DNA"/>
</dbReference>
<evidence type="ECO:0000256" key="1">
    <source>
        <dbReference type="SAM" id="MobiDB-lite"/>
    </source>
</evidence>
<sequence length="126" mass="14033">MSAVETKDQLPQIPIPKDIETRAEELPEEVEAIERGVSRTQVQANVKMPTDDIAKVLTQTPPTQTAMVTIPASPQQLTDWSKGSPTSALTWLAYFWLRIIKKALHFGWRIVERVKGGGEIDANKPV</sequence>
<feature type="region of interest" description="Disordered" evidence="1">
    <location>
        <begin position="1"/>
        <end position="20"/>
    </location>
</feature>